<feature type="domain" description="Phosphotyrosine protein phosphatase I" evidence="6">
    <location>
        <begin position="2"/>
        <end position="149"/>
    </location>
</feature>
<evidence type="ECO:0000256" key="2">
    <source>
        <dbReference type="ARBA" id="ARBA00013064"/>
    </source>
</evidence>
<dbReference type="InterPro" id="IPR017867">
    <property type="entry name" value="Tyr_phospatase_low_mol_wt"/>
</dbReference>
<dbReference type="EC" id="3.1.3.48" evidence="2"/>
<dbReference type="SMART" id="SM00226">
    <property type="entry name" value="LMWPc"/>
    <property type="match status" value="1"/>
</dbReference>
<keyword evidence="3 7" id="KW-0378">Hydrolase</keyword>
<dbReference type="Gene3D" id="3.40.50.2300">
    <property type="match status" value="1"/>
</dbReference>
<proteinExistence type="inferred from homology"/>
<evidence type="ECO:0000313" key="7">
    <source>
        <dbReference type="EMBL" id="MEC5424174.1"/>
    </source>
</evidence>
<dbReference type="InterPro" id="IPR036196">
    <property type="entry name" value="Ptyr_pPase_sf"/>
</dbReference>
<comment type="caution">
    <text evidence="7">The sequence shown here is derived from an EMBL/GenBank/DDBJ whole genome shotgun (WGS) entry which is preliminary data.</text>
</comment>
<dbReference type="Pfam" id="PF01451">
    <property type="entry name" value="LMWPc"/>
    <property type="match status" value="1"/>
</dbReference>
<reference evidence="7 8" key="1">
    <citation type="journal article" date="2024" name="Int. J. Syst. Evol. Microbiol.">
        <title>Virgibacillus tibetensis sp. nov., isolated from salt lake on the Tibetan Plateau of China.</title>
        <authorList>
            <person name="Phurbu D."/>
            <person name="Liu Z.-X."/>
            <person name="Wang R."/>
            <person name="Zheng Y.-Y."/>
            <person name="Liu H.-C."/>
            <person name="Zhou Y.-G."/>
            <person name="Yu Y.-J."/>
            <person name="Li A.-H."/>
        </authorList>
    </citation>
    <scope>NUCLEOTIDE SEQUENCE [LARGE SCALE GENOMIC DNA]</scope>
    <source>
        <strain evidence="7 8">C22-A2</strain>
    </source>
</reference>
<accession>A0ABU6KIE2</accession>
<dbReference type="InterPro" id="IPR023485">
    <property type="entry name" value="Ptyr_pPase"/>
</dbReference>
<dbReference type="Proteomes" id="UP001335737">
    <property type="component" value="Unassembled WGS sequence"/>
</dbReference>
<dbReference type="PANTHER" id="PTHR11717:SF7">
    <property type="entry name" value="LOW MOLECULAR WEIGHT PHOSPHOTYROSINE PROTEIN PHOSPHATASE"/>
    <property type="match status" value="1"/>
</dbReference>
<evidence type="ECO:0000256" key="1">
    <source>
        <dbReference type="ARBA" id="ARBA00011063"/>
    </source>
</evidence>
<evidence type="ECO:0000256" key="3">
    <source>
        <dbReference type="ARBA" id="ARBA00022801"/>
    </source>
</evidence>
<keyword evidence="4" id="KW-0904">Protein phosphatase</keyword>
<dbReference type="InterPro" id="IPR050438">
    <property type="entry name" value="LMW_PTPase"/>
</dbReference>
<protein>
    <recommendedName>
        <fullName evidence="2">protein-tyrosine-phosphatase</fullName>
        <ecNumber evidence="2">3.1.3.48</ecNumber>
    </recommendedName>
</protein>
<dbReference type="PRINTS" id="PR00719">
    <property type="entry name" value="LMWPTPASE"/>
</dbReference>
<gene>
    <name evidence="7" type="ORF">QGM71_11785</name>
</gene>
<dbReference type="RefSeq" id="WP_327607742.1">
    <property type="nucleotide sequence ID" value="NZ_JARZFX010000005.1"/>
</dbReference>
<comment type="similarity">
    <text evidence="1">Belongs to the low molecular weight phosphotyrosine protein phosphatase family.</text>
</comment>
<comment type="catalytic activity">
    <reaction evidence="5">
        <text>O-phospho-L-tyrosyl-[protein] + H2O = L-tyrosyl-[protein] + phosphate</text>
        <dbReference type="Rhea" id="RHEA:10684"/>
        <dbReference type="Rhea" id="RHEA-COMP:10136"/>
        <dbReference type="Rhea" id="RHEA-COMP:20101"/>
        <dbReference type="ChEBI" id="CHEBI:15377"/>
        <dbReference type="ChEBI" id="CHEBI:43474"/>
        <dbReference type="ChEBI" id="CHEBI:46858"/>
        <dbReference type="ChEBI" id="CHEBI:61978"/>
        <dbReference type="EC" id="3.1.3.48"/>
    </reaction>
</comment>
<name>A0ABU6KIE2_9BACI</name>
<dbReference type="EMBL" id="JARZFX010000005">
    <property type="protein sequence ID" value="MEC5424174.1"/>
    <property type="molecule type" value="Genomic_DNA"/>
</dbReference>
<dbReference type="SUPFAM" id="SSF52788">
    <property type="entry name" value="Phosphotyrosine protein phosphatases I"/>
    <property type="match status" value="1"/>
</dbReference>
<evidence type="ECO:0000256" key="4">
    <source>
        <dbReference type="ARBA" id="ARBA00022912"/>
    </source>
</evidence>
<keyword evidence="8" id="KW-1185">Reference proteome</keyword>
<dbReference type="CDD" id="cd16343">
    <property type="entry name" value="LMWPTP"/>
    <property type="match status" value="1"/>
</dbReference>
<organism evidence="7 8">
    <name type="scientific">Virgibacillus tibetensis</name>
    <dbReference type="NCBI Taxonomy" id="3042313"/>
    <lineage>
        <taxon>Bacteria</taxon>
        <taxon>Bacillati</taxon>
        <taxon>Bacillota</taxon>
        <taxon>Bacilli</taxon>
        <taxon>Bacillales</taxon>
        <taxon>Bacillaceae</taxon>
        <taxon>Virgibacillus</taxon>
    </lineage>
</organism>
<evidence type="ECO:0000256" key="5">
    <source>
        <dbReference type="ARBA" id="ARBA00051722"/>
    </source>
</evidence>
<evidence type="ECO:0000259" key="6">
    <source>
        <dbReference type="SMART" id="SM00226"/>
    </source>
</evidence>
<sequence length="157" mass="17750">MIRVLFVCLGNICRSPMAEAVFRDIVEKENLSTEIQVDSGGTGGWHTGKKPHQGTRDLLDKERISCEGLAARQVKKSDWDDFDYIIAMDDQNITDLHGIRKEDGAVVIAKLMDFVSEPEEVNIPDPYYTGDFMYTYKLVSEGCSNLLNYLIEKHTIS</sequence>
<evidence type="ECO:0000313" key="8">
    <source>
        <dbReference type="Proteomes" id="UP001335737"/>
    </source>
</evidence>
<dbReference type="PANTHER" id="PTHR11717">
    <property type="entry name" value="LOW MOLECULAR WEIGHT PROTEIN TYROSINE PHOSPHATASE"/>
    <property type="match status" value="1"/>
</dbReference>
<dbReference type="GO" id="GO:0004725">
    <property type="term" value="F:protein tyrosine phosphatase activity"/>
    <property type="evidence" value="ECO:0007669"/>
    <property type="project" value="UniProtKB-EC"/>
</dbReference>